<gene>
    <name evidence="4" type="ORF">DFH08DRAFT_870880</name>
</gene>
<keyword evidence="3" id="KW-0732">Signal</keyword>
<feature type="compositionally biased region" description="Polar residues" evidence="1">
    <location>
        <begin position="336"/>
        <end position="349"/>
    </location>
</feature>
<feature type="signal peptide" evidence="3">
    <location>
        <begin position="1"/>
        <end position="26"/>
    </location>
</feature>
<accession>A0AAD7ERP6</accession>
<feature type="region of interest" description="Disordered" evidence="1">
    <location>
        <begin position="327"/>
        <end position="402"/>
    </location>
</feature>
<feature type="compositionally biased region" description="Basic and acidic residues" evidence="1">
    <location>
        <begin position="446"/>
        <end position="461"/>
    </location>
</feature>
<feature type="compositionally biased region" description="Polar residues" evidence="1">
    <location>
        <begin position="356"/>
        <end position="375"/>
    </location>
</feature>
<evidence type="ECO:0000256" key="2">
    <source>
        <dbReference type="SAM" id="Phobius"/>
    </source>
</evidence>
<feature type="compositionally biased region" description="Low complexity" evidence="1">
    <location>
        <begin position="380"/>
        <end position="401"/>
    </location>
</feature>
<keyword evidence="2" id="KW-0812">Transmembrane</keyword>
<name>A0AAD7ERP6_9AGAR</name>
<protein>
    <submittedName>
        <fullName evidence="4">Uncharacterized protein</fullName>
    </submittedName>
</protein>
<reference evidence="4" key="1">
    <citation type="submission" date="2023-03" db="EMBL/GenBank/DDBJ databases">
        <title>Massive genome expansion in bonnet fungi (Mycena s.s.) driven by repeated elements and novel gene families across ecological guilds.</title>
        <authorList>
            <consortium name="Lawrence Berkeley National Laboratory"/>
            <person name="Harder C.B."/>
            <person name="Miyauchi S."/>
            <person name="Viragh M."/>
            <person name="Kuo A."/>
            <person name="Thoen E."/>
            <person name="Andreopoulos B."/>
            <person name="Lu D."/>
            <person name="Skrede I."/>
            <person name="Drula E."/>
            <person name="Henrissat B."/>
            <person name="Morin E."/>
            <person name="Kohler A."/>
            <person name="Barry K."/>
            <person name="LaButti K."/>
            <person name="Morin E."/>
            <person name="Salamov A."/>
            <person name="Lipzen A."/>
            <person name="Mereny Z."/>
            <person name="Hegedus B."/>
            <person name="Baldrian P."/>
            <person name="Stursova M."/>
            <person name="Weitz H."/>
            <person name="Taylor A."/>
            <person name="Grigoriev I.V."/>
            <person name="Nagy L.G."/>
            <person name="Martin F."/>
            <person name="Kauserud H."/>
        </authorList>
    </citation>
    <scope>NUCLEOTIDE SEQUENCE</scope>
    <source>
        <strain evidence="4">CBHHK002</strain>
    </source>
</reference>
<dbReference type="Proteomes" id="UP001218218">
    <property type="component" value="Unassembled WGS sequence"/>
</dbReference>
<feature type="transmembrane region" description="Helical" evidence="2">
    <location>
        <begin position="262"/>
        <end position="286"/>
    </location>
</feature>
<sequence length="472" mass="51214">MRRSALISSWLDLFLILSSLAATGYAKYVPFLEPGFFFDYNIETQPVPIPITEQCETIHLKWGRSQAIGPNPAAPYSMVVYTSTFITPFSIAVGSGLSFDWQVPFAPGTQYQICMWDKNGIAGGCQAMYTVIQNSTVANPTCQNVTFPPPLKVDATVPAPQGAMSQFGFINQCTDLFVTPQSGKPPFTLTVAPALHPPYNFTSNSMGTIDWTVSLSRAFPFFLSLVSADGQMWSFGPLHAGGFGPSDCLAPGTLSASKAHSLAVGAGFGGAFAAGMVGALAAFLYLRLRHRQPQIDAIDYGPRPFTSKSPTRSYSWATISDVHESQIISPDDIRSPQMTSPSGIRSPQMLSPAGVRSSQMTSPSPVATRSRSSRVISPAVRTRSSRLLSPPVRSSSHISPHPRSRAYVLHHDAGRAPITVITDAAEIVELPPRYRRNSDIVPLPPVREKAERRLPSVRERVTSSASFPRLQR</sequence>
<comment type="caution">
    <text evidence="4">The sequence shown here is derived from an EMBL/GenBank/DDBJ whole genome shotgun (WGS) entry which is preliminary data.</text>
</comment>
<evidence type="ECO:0000313" key="5">
    <source>
        <dbReference type="Proteomes" id="UP001218218"/>
    </source>
</evidence>
<feature type="region of interest" description="Disordered" evidence="1">
    <location>
        <begin position="445"/>
        <end position="472"/>
    </location>
</feature>
<feature type="chain" id="PRO_5042150384" evidence="3">
    <location>
        <begin position="27"/>
        <end position="472"/>
    </location>
</feature>
<keyword evidence="2" id="KW-1133">Transmembrane helix</keyword>
<keyword evidence="2" id="KW-0472">Membrane</keyword>
<evidence type="ECO:0000256" key="1">
    <source>
        <dbReference type="SAM" id="MobiDB-lite"/>
    </source>
</evidence>
<dbReference type="AlphaFoldDB" id="A0AAD7ERP6"/>
<evidence type="ECO:0000313" key="4">
    <source>
        <dbReference type="EMBL" id="KAJ7346290.1"/>
    </source>
</evidence>
<evidence type="ECO:0000256" key="3">
    <source>
        <dbReference type="SAM" id="SignalP"/>
    </source>
</evidence>
<keyword evidence="5" id="KW-1185">Reference proteome</keyword>
<dbReference type="EMBL" id="JARIHO010000021">
    <property type="protein sequence ID" value="KAJ7346290.1"/>
    <property type="molecule type" value="Genomic_DNA"/>
</dbReference>
<proteinExistence type="predicted"/>
<organism evidence="4 5">
    <name type="scientific">Mycena albidolilacea</name>
    <dbReference type="NCBI Taxonomy" id="1033008"/>
    <lineage>
        <taxon>Eukaryota</taxon>
        <taxon>Fungi</taxon>
        <taxon>Dikarya</taxon>
        <taxon>Basidiomycota</taxon>
        <taxon>Agaricomycotina</taxon>
        <taxon>Agaricomycetes</taxon>
        <taxon>Agaricomycetidae</taxon>
        <taxon>Agaricales</taxon>
        <taxon>Marasmiineae</taxon>
        <taxon>Mycenaceae</taxon>
        <taxon>Mycena</taxon>
    </lineage>
</organism>